<accession>A0AAC9YNF0</accession>
<evidence type="ECO:0000313" key="2">
    <source>
        <dbReference type="EMBL" id="ASW92324.1"/>
    </source>
</evidence>
<evidence type="ECO:0000313" key="3">
    <source>
        <dbReference type="Proteomes" id="UP000216246"/>
    </source>
</evidence>
<feature type="transmembrane region" description="Helical" evidence="1">
    <location>
        <begin position="78"/>
        <end position="100"/>
    </location>
</feature>
<organism evidence="2 3">
    <name type="scientific">Mycobacterium marseillense</name>
    <dbReference type="NCBI Taxonomy" id="701042"/>
    <lineage>
        <taxon>Bacteria</taxon>
        <taxon>Bacillati</taxon>
        <taxon>Actinomycetota</taxon>
        <taxon>Actinomycetes</taxon>
        <taxon>Mycobacteriales</taxon>
        <taxon>Mycobacteriaceae</taxon>
        <taxon>Mycobacterium</taxon>
        <taxon>Mycobacterium avium complex (MAC)</taxon>
    </lineage>
</organism>
<gene>
    <name evidence="2" type="ORF">CKJ54_22435</name>
</gene>
<dbReference type="Proteomes" id="UP000216246">
    <property type="component" value="Chromosome"/>
</dbReference>
<feature type="transmembrane region" description="Helical" evidence="1">
    <location>
        <begin position="12"/>
        <end position="32"/>
    </location>
</feature>
<sequence length="243" mass="26258">MADGTAKYRRRRALRHSIGGASCLMAVIGVMVGASWSLSVTLAAIGAVILIGPRRIFHAAVSRTGGEIVCRYIPWYEGSAYSTTLLLPLMGIASVGLGFAPGNPAWLRFTGFLLLGVTPLTVWGVVRMWRRCLLRITPSALTVRLVDRGSELTQIRRELVVSNEPQIVPLPRGAQSLQVAVTYWPVAVGGDATKTLLLGLRLTVQPVNLLNALVAWNDGAHDNPSELLDRIERTLRGQSTAVV</sequence>
<protein>
    <submittedName>
        <fullName evidence="2">Uncharacterized protein</fullName>
    </submittedName>
</protein>
<dbReference type="RefSeq" id="WP_095577896.1">
    <property type="nucleotide sequence ID" value="NZ_CP023147.1"/>
</dbReference>
<dbReference type="KEGG" id="mmal:CKJ54_22435"/>
<dbReference type="AlphaFoldDB" id="A0AAC9YNF0"/>
<name>A0AAC9YNF0_9MYCO</name>
<keyword evidence="1" id="KW-1133">Transmembrane helix</keyword>
<keyword evidence="1" id="KW-0812">Transmembrane</keyword>
<feature type="transmembrane region" description="Helical" evidence="1">
    <location>
        <begin position="38"/>
        <end position="57"/>
    </location>
</feature>
<proteinExistence type="predicted"/>
<dbReference type="EMBL" id="CP023147">
    <property type="protein sequence ID" value="ASW92324.1"/>
    <property type="molecule type" value="Genomic_DNA"/>
</dbReference>
<keyword evidence="1" id="KW-0472">Membrane</keyword>
<reference evidence="2 3" key="1">
    <citation type="submission" date="2017-08" db="EMBL/GenBank/DDBJ databases">
        <title>Phylogentic analysis of Mycobacterium avium complex whole genomes.</title>
        <authorList>
            <person name="Caverly L.J."/>
            <person name="Spilker T."/>
            <person name="LiPuma J."/>
        </authorList>
    </citation>
    <scope>NUCLEOTIDE SEQUENCE [LARGE SCALE GENOMIC DNA]</scope>
    <source>
        <strain evidence="2 3">FLAC0026</strain>
    </source>
</reference>
<feature type="transmembrane region" description="Helical" evidence="1">
    <location>
        <begin position="106"/>
        <end position="126"/>
    </location>
</feature>
<evidence type="ECO:0000256" key="1">
    <source>
        <dbReference type="SAM" id="Phobius"/>
    </source>
</evidence>